<sequence length="478" mass="54879">MKIGTQMSTLSCSLKNREAILYVHIILICVCTIFYLYLFLNDIFYQKIAEFLVLFSFGWVYFSSGLLKIPFFHPYRMFLLTLFLYNISGIGLSFLNILDLFKDLILGGVSNSFYTHSIIIEVFACITTFVLFIHLAVILYSYRKVSISTNTEWRYNRVMEKTGIYVFYIFLVPSLYYYYLLIAQYIAAGGYLYQSQVEGTVNTNILIRISDDFWFLGLILILASKAEIKKILFPVILYVLVFLLLSFVSGSRVYFVSLSLAIASYFCFRNLFSPKILIIILAIFVSISMIIGVVRGASDYEQAFLKMRGEKKSENALIEFISQQASTMHIIGLTAFYVENKKIDFSCRYLYDMLILPTGYIKGKPVGDYYLLSDRLALLTLKSDFSMGAGLGTSIIAEFYICGGICAVMLLSFIWGLFLMHIYSIAMRSNFYFLCFLLMLPGIYYTPRAHPLYPILSLMQPLILYGLIICFRKLAKSN</sequence>
<gene>
    <name evidence="2" type="ordered locus">BF638R_1080</name>
</gene>
<organism evidence="2 3">
    <name type="scientific">Bacteroides fragilis (strain 638R)</name>
    <dbReference type="NCBI Taxonomy" id="862962"/>
    <lineage>
        <taxon>Bacteria</taxon>
        <taxon>Pseudomonadati</taxon>
        <taxon>Bacteroidota</taxon>
        <taxon>Bacteroidia</taxon>
        <taxon>Bacteroidales</taxon>
        <taxon>Bacteroidaceae</taxon>
        <taxon>Bacteroides</taxon>
    </lineage>
</organism>
<feature type="transmembrane region" description="Helical" evidence="1">
    <location>
        <begin position="276"/>
        <end position="295"/>
    </location>
</feature>
<dbReference type="InterPro" id="IPR029468">
    <property type="entry name" value="O-ag_pol_Wzy"/>
</dbReference>
<keyword evidence="1" id="KW-0472">Membrane</keyword>
<dbReference type="Pfam" id="PF14296">
    <property type="entry name" value="O-ag_pol_Wzy"/>
    <property type="match status" value="1"/>
</dbReference>
<feature type="transmembrane region" description="Helical" evidence="1">
    <location>
        <begin position="118"/>
        <end position="142"/>
    </location>
</feature>
<feature type="transmembrane region" description="Helical" evidence="1">
    <location>
        <begin position="78"/>
        <end position="98"/>
    </location>
</feature>
<evidence type="ECO:0000313" key="3">
    <source>
        <dbReference type="Proteomes" id="UP000008560"/>
    </source>
</evidence>
<dbReference type="HOGENOM" id="CLU_570685_0_0_10"/>
<dbReference type="KEGG" id="bfg:BF638R_1080"/>
<protein>
    <submittedName>
        <fullName evidence="2">Putative transmembrane protein</fullName>
    </submittedName>
</protein>
<keyword evidence="1" id="KW-1133">Transmembrane helix</keyword>
<dbReference type="Proteomes" id="UP000008560">
    <property type="component" value="Chromosome"/>
</dbReference>
<evidence type="ECO:0000313" key="2">
    <source>
        <dbReference type="EMBL" id="CBW21639.1"/>
    </source>
</evidence>
<dbReference type="PATRIC" id="fig|862962.3.peg.1100"/>
<feature type="transmembrane region" description="Helical" evidence="1">
    <location>
        <begin position="395"/>
        <end position="418"/>
    </location>
</feature>
<dbReference type="EMBL" id="FQ312004">
    <property type="protein sequence ID" value="CBW21639.1"/>
    <property type="molecule type" value="Genomic_DNA"/>
</dbReference>
<accession>E1WQ53</accession>
<feature type="transmembrane region" description="Helical" evidence="1">
    <location>
        <begin position="20"/>
        <end position="39"/>
    </location>
</feature>
<proteinExistence type="predicted"/>
<evidence type="ECO:0000256" key="1">
    <source>
        <dbReference type="SAM" id="Phobius"/>
    </source>
</evidence>
<dbReference type="AlphaFoldDB" id="E1WQ53"/>
<feature type="transmembrane region" description="Helical" evidence="1">
    <location>
        <begin position="163"/>
        <end position="193"/>
    </location>
</feature>
<feature type="transmembrane region" description="Helical" evidence="1">
    <location>
        <begin position="205"/>
        <end position="223"/>
    </location>
</feature>
<name>E1WQ53_BACF6</name>
<feature type="transmembrane region" description="Helical" evidence="1">
    <location>
        <begin position="452"/>
        <end position="471"/>
    </location>
</feature>
<keyword evidence="1 2" id="KW-0812">Transmembrane</keyword>
<feature type="transmembrane region" description="Helical" evidence="1">
    <location>
        <begin position="235"/>
        <end position="256"/>
    </location>
</feature>
<feature type="transmembrane region" description="Helical" evidence="1">
    <location>
        <begin position="51"/>
        <end position="71"/>
    </location>
</feature>
<feature type="transmembrane region" description="Helical" evidence="1">
    <location>
        <begin position="430"/>
        <end position="446"/>
    </location>
</feature>
<reference evidence="2 3" key="1">
    <citation type="journal article" date="2010" name="Microbiology">
        <title>Twenty-eight divergent polysaccharide loci specifying within- and amongst-strain capsule diversity in three strains of Bacteroides fragilis.</title>
        <authorList>
            <person name="Patrick S."/>
            <person name="Blakely G.W."/>
            <person name="Houston S."/>
            <person name="Moore J."/>
            <person name="Abratt V.R."/>
            <person name="Bertalan M."/>
            <person name="Cerdeno-Tarraga A.M."/>
            <person name="Quail M.A."/>
            <person name="Corton N."/>
            <person name="Corton C."/>
            <person name="Bignell A."/>
            <person name="Barron A."/>
            <person name="Clark L."/>
            <person name="Bentley S.D."/>
            <person name="Parkhill J."/>
        </authorList>
    </citation>
    <scope>NUCLEOTIDE SEQUENCE [LARGE SCALE GENOMIC DNA]</scope>
    <source>
        <strain evidence="2 3">638R</strain>
    </source>
</reference>